<dbReference type="Proteomes" id="UP000053424">
    <property type="component" value="Unassembled WGS sequence"/>
</dbReference>
<proteinExistence type="predicted"/>
<accession>A0A0C2XQY6</accession>
<reference evidence="2" key="2">
    <citation type="submission" date="2015-01" db="EMBL/GenBank/DDBJ databases">
        <title>Evolutionary Origins and Diversification of the Mycorrhizal Mutualists.</title>
        <authorList>
            <consortium name="DOE Joint Genome Institute"/>
            <consortium name="Mycorrhizal Genomics Consortium"/>
            <person name="Kohler A."/>
            <person name="Kuo A."/>
            <person name="Nagy L.G."/>
            <person name="Floudas D."/>
            <person name="Copeland A."/>
            <person name="Barry K.W."/>
            <person name="Cichocki N."/>
            <person name="Veneault-Fourrey C."/>
            <person name="LaButti K."/>
            <person name="Lindquist E.A."/>
            <person name="Lipzen A."/>
            <person name="Lundell T."/>
            <person name="Morin E."/>
            <person name="Murat C."/>
            <person name="Riley R."/>
            <person name="Ohm R."/>
            <person name="Sun H."/>
            <person name="Tunlid A."/>
            <person name="Henrissat B."/>
            <person name="Grigoriev I.V."/>
            <person name="Hibbett D.S."/>
            <person name="Martin F."/>
        </authorList>
    </citation>
    <scope>NUCLEOTIDE SEQUENCE [LARGE SCALE GENOMIC DNA]</scope>
    <source>
        <strain evidence="2">h7</strain>
    </source>
</reference>
<dbReference type="HOGENOM" id="CLU_2979322_0_0_1"/>
<keyword evidence="2" id="KW-1185">Reference proteome</keyword>
<dbReference type="AlphaFoldDB" id="A0A0C2XQY6"/>
<name>A0A0C2XQY6_HEBCY</name>
<protein>
    <submittedName>
        <fullName evidence="1">Uncharacterized protein</fullName>
    </submittedName>
</protein>
<reference evidence="1 2" key="1">
    <citation type="submission" date="2014-04" db="EMBL/GenBank/DDBJ databases">
        <authorList>
            <consortium name="DOE Joint Genome Institute"/>
            <person name="Kuo A."/>
            <person name="Gay G."/>
            <person name="Dore J."/>
            <person name="Kohler A."/>
            <person name="Nagy L.G."/>
            <person name="Floudas D."/>
            <person name="Copeland A."/>
            <person name="Barry K.W."/>
            <person name="Cichocki N."/>
            <person name="Veneault-Fourrey C."/>
            <person name="LaButti K."/>
            <person name="Lindquist E.A."/>
            <person name="Lipzen A."/>
            <person name="Lundell T."/>
            <person name="Morin E."/>
            <person name="Murat C."/>
            <person name="Sun H."/>
            <person name="Tunlid A."/>
            <person name="Henrissat B."/>
            <person name="Grigoriev I.V."/>
            <person name="Hibbett D.S."/>
            <person name="Martin F."/>
            <person name="Nordberg H.P."/>
            <person name="Cantor M.N."/>
            <person name="Hua S.X."/>
        </authorList>
    </citation>
    <scope>NUCLEOTIDE SEQUENCE [LARGE SCALE GENOMIC DNA]</scope>
    <source>
        <strain evidence="2">h7</strain>
    </source>
</reference>
<evidence type="ECO:0000313" key="2">
    <source>
        <dbReference type="Proteomes" id="UP000053424"/>
    </source>
</evidence>
<organism evidence="1 2">
    <name type="scientific">Hebeloma cylindrosporum</name>
    <dbReference type="NCBI Taxonomy" id="76867"/>
    <lineage>
        <taxon>Eukaryota</taxon>
        <taxon>Fungi</taxon>
        <taxon>Dikarya</taxon>
        <taxon>Basidiomycota</taxon>
        <taxon>Agaricomycotina</taxon>
        <taxon>Agaricomycetes</taxon>
        <taxon>Agaricomycetidae</taxon>
        <taxon>Agaricales</taxon>
        <taxon>Agaricineae</taxon>
        <taxon>Hymenogastraceae</taxon>
        <taxon>Hebeloma</taxon>
    </lineage>
</organism>
<dbReference type="EMBL" id="KN831784">
    <property type="protein sequence ID" value="KIM40023.1"/>
    <property type="molecule type" value="Genomic_DNA"/>
</dbReference>
<evidence type="ECO:0000313" key="1">
    <source>
        <dbReference type="EMBL" id="KIM40023.1"/>
    </source>
</evidence>
<gene>
    <name evidence="1" type="ORF">M413DRAFT_446913</name>
</gene>
<sequence length="58" mass="6355">MAMASYCEHSQDISLLALIFLRFLEIFAPFSTQWASGFLTGAEKLFARAHSTPSALCG</sequence>